<dbReference type="GeneID" id="104783507"/>
<name>A0ABM0YWM4_CAMSA</name>
<dbReference type="Pfam" id="PF05699">
    <property type="entry name" value="Dimer_Tnp_hAT"/>
    <property type="match status" value="1"/>
</dbReference>
<evidence type="ECO:0000259" key="2">
    <source>
        <dbReference type="Pfam" id="PF14372"/>
    </source>
</evidence>
<dbReference type="InterPro" id="IPR012337">
    <property type="entry name" value="RNaseH-like_sf"/>
</dbReference>
<accession>A0ABM0YWM4</accession>
<organism evidence="3 4">
    <name type="scientific">Camelina sativa</name>
    <name type="common">False flax</name>
    <name type="synonym">Myagrum sativum</name>
    <dbReference type="NCBI Taxonomy" id="90675"/>
    <lineage>
        <taxon>Eukaryota</taxon>
        <taxon>Viridiplantae</taxon>
        <taxon>Streptophyta</taxon>
        <taxon>Embryophyta</taxon>
        <taxon>Tracheophyta</taxon>
        <taxon>Spermatophyta</taxon>
        <taxon>Magnoliopsida</taxon>
        <taxon>eudicotyledons</taxon>
        <taxon>Gunneridae</taxon>
        <taxon>Pentapetalae</taxon>
        <taxon>rosids</taxon>
        <taxon>malvids</taxon>
        <taxon>Brassicales</taxon>
        <taxon>Brassicaceae</taxon>
        <taxon>Camelineae</taxon>
        <taxon>Camelina</taxon>
    </lineage>
</organism>
<dbReference type="Pfam" id="PF14372">
    <property type="entry name" value="hAT-like_RNase-H"/>
    <property type="match status" value="1"/>
</dbReference>
<evidence type="ECO:0000313" key="4">
    <source>
        <dbReference type="RefSeq" id="XP_010506956.1"/>
    </source>
</evidence>
<reference evidence="4" key="2">
    <citation type="submission" date="2025-08" db="UniProtKB">
        <authorList>
            <consortium name="RefSeq"/>
        </authorList>
    </citation>
    <scope>IDENTIFICATION</scope>
    <source>
        <tissue evidence="4">Leaf</tissue>
    </source>
</reference>
<reference evidence="3" key="1">
    <citation type="journal article" date="2014" name="Nat. Commun.">
        <title>The emerging biofuel crop Camelina sativa retains a highly undifferentiated hexaploid genome structure.</title>
        <authorList>
            <person name="Kagale S."/>
            <person name="Koh C."/>
            <person name="Nixon J."/>
            <person name="Bollina V."/>
            <person name="Clarke W.E."/>
            <person name="Tuteja R."/>
            <person name="Spillane C."/>
            <person name="Robinson S.J."/>
            <person name="Links M.G."/>
            <person name="Clarke C."/>
            <person name="Higgins E.E."/>
            <person name="Huebert T."/>
            <person name="Sharpe A.G."/>
            <person name="Parkin I.A."/>
        </authorList>
    </citation>
    <scope>NUCLEOTIDE SEQUENCE [LARGE SCALE GENOMIC DNA]</scope>
    <source>
        <strain evidence="3">cv. DH55</strain>
    </source>
</reference>
<dbReference type="Proteomes" id="UP000694864">
    <property type="component" value="Chromosome 4"/>
</dbReference>
<dbReference type="SUPFAM" id="SSF53098">
    <property type="entry name" value="Ribonuclease H-like"/>
    <property type="match status" value="1"/>
</dbReference>
<dbReference type="InterPro" id="IPR025525">
    <property type="entry name" value="hAT-like_transposase_RNase-H"/>
</dbReference>
<evidence type="ECO:0000313" key="3">
    <source>
        <dbReference type="Proteomes" id="UP000694864"/>
    </source>
</evidence>
<protein>
    <submittedName>
        <fullName evidence="4">Zinc finger BED domain-containing protein RICESLEEPER 2-like</fullName>
    </submittedName>
</protein>
<dbReference type="PANTHER" id="PTHR23272:SF187">
    <property type="entry name" value="AC9 TRANSPOSASE-RELATED"/>
    <property type="match status" value="1"/>
</dbReference>
<feature type="domain" description="HAT C-terminal dimerisation" evidence="1">
    <location>
        <begin position="322"/>
        <end position="403"/>
    </location>
</feature>
<dbReference type="RefSeq" id="XP_010506956.1">
    <property type="nucleotide sequence ID" value="XM_010508654.1"/>
</dbReference>
<keyword evidence="3" id="KW-1185">Reference proteome</keyword>
<gene>
    <name evidence="4" type="primary">LOC104783507</name>
</gene>
<dbReference type="InterPro" id="IPR008906">
    <property type="entry name" value="HATC_C_dom"/>
</dbReference>
<sequence>MKKFKEAFSLVGNDATVLGGKFLHLRCCAHIINLIAKGGLHDLKDNVEAIRNGVQYVRASSKRLEAFEQKVESGKMTRGSLSLDCKTRWNSTYLMLTRALKFRLAFDRMKAEDKLYNDYFCETVEGKKRIGPPSEDNWDEIERLVRFLVIFYNSTLVVSASSTVSSYNCYNEIVTIERNLLPLSTNSDLKLSLKAEAMRDKFNKYWDGSKKLNKMLIIASVFDPRNKMKFANLCFDILYGKDSAKSKELTKAVKEVLENLFDEYNASSSSQSQTASSSQSGQESQGDLYQKMDFESDIEYQRVDTMYNELVNENCFQDASSELELYLKEKVETPKANQLGIKFDVLGWWRINSPKYPILASIAKDVLAMQVSSVASKSAFSNSNRILDPFRSCLTHYMIAQMLAEIELQDSLEKEFESLCKL</sequence>
<dbReference type="PANTHER" id="PTHR23272">
    <property type="entry name" value="BED FINGER-RELATED"/>
    <property type="match status" value="1"/>
</dbReference>
<feature type="domain" description="hAT-like transposase RNase-H fold" evidence="2">
    <location>
        <begin position="161"/>
        <end position="264"/>
    </location>
</feature>
<proteinExistence type="predicted"/>
<evidence type="ECO:0000259" key="1">
    <source>
        <dbReference type="Pfam" id="PF05699"/>
    </source>
</evidence>